<evidence type="ECO:0000259" key="1">
    <source>
        <dbReference type="PROSITE" id="PS51112"/>
    </source>
</evidence>
<dbReference type="EMBL" id="JADKNH010000011">
    <property type="protein sequence ID" value="MBF4694826.1"/>
    <property type="molecule type" value="Genomic_DNA"/>
</dbReference>
<proteinExistence type="predicted"/>
<dbReference type="Pfam" id="PF02900">
    <property type="entry name" value="LigB"/>
    <property type="match status" value="1"/>
</dbReference>
<dbReference type="Gene3D" id="3.40.830.10">
    <property type="entry name" value="LigB-like"/>
    <property type="match status" value="1"/>
</dbReference>
<dbReference type="InterPro" id="IPR023473">
    <property type="entry name" value="AMMECR1"/>
</dbReference>
<gene>
    <name evidence="2" type="primary">amrA</name>
    <name evidence="2" type="ORF">ISU02_17125</name>
</gene>
<dbReference type="CDD" id="cd07951">
    <property type="entry name" value="ED_3B_N_AMMECR1"/>
    <property type="match status" value="1"/>
</dbReference>
<dbReference type="SUPFAM" id="SSF143447">
    <property type="entry name" value="AMMECR1-like"/>
    <property type="match status" value="1"/>
</dbReference>
<protein>
    <submittedName>
        <fullName evidence="2">AmmeMemoRadiSam system protein A</fullName>
    </submittedName>
</protein>
<dbReference type="InterPro" id="IPR027623">
    <property type="entry name" value="AmmeMemoSam_A"/>
</dbReference>
<reference evidence="2 3" key="1">
    <citation type="submission" date="2020-11" db="EMBL/GenBank/DDBJ databases">
        <title>Fusibacter basophilias sp. nov.</title>
        <authorList>
            <person name="Qiu D."/>
        </authorList>
    </citation>
    <scope>NUCLEOTIDE SEQUENCE [LARGE SCALE GENOMIC DNA]</scope>
    <source>
        <strain evidence="2 3">Q10-2</strain>
    </source>
</reference>
<dbReference type="NCBIfam" id="TIGR04335">
    <property type="entry name" value="AmmeMemoSam_A"/>
    <property type="match status" value="1"/>
</dbReference>
<evidence type="ECO:0000313" key="3">
    <source>
        <dbReference type="Proteomes" id="UP000614200"/>
    </source>
</evidence>
<sequence>MAIQNIYFVPHPPIIMKEIGGRDVDHAKDTVIAYHKIAKMIAEDRPKTIIFVSPHGLSFDNGTCFYDETYLRGDFEMFGSPEITFHKSIDQEMTKCLESLMEQNDFTSILMTNELVKNYNRSLKLDHGVMVPMYFIDQYYIDYEVVHLTPGGTSLLENYKIGMLVRKITDQFDDCVIVCSGDLSHALKSSGPYAFHKDGPVFDQVMRDSVEKQDVEMLLTLEDSFVENAAQCGLRSFLIGFGALDGYTYKSSLYSYEGPFGVGYMIASLMPVEKTDSFYKTFEGKRDQLFEQRLSEESLYVTLARLTIAHYLKSRRTLKREMFKEIVLSSEFYHYSAEEVELFLEALSHERKGSFVSIHKNHHLRGCMGTIEPALNDLYDEIAYNAIIASTEDPRFNEINPCELKDLEISVDVLMAKEAVEDLDAFDVNRYGMIVEKGRKRGLLLPNLDSVTTVKEQYRICLDKAGIYMDQGVKLYRFEVIRHK</sequence>
<organism evidence="2 3">
    <name type="scientific">Fusibacter ferrireducens</name>
    <dbReference type="NCBI Taxonomy" id="2785058"/>
    <lineage>
        <taxon>Bacteria</taxon>
        <taxon>Bacillati</taxon>
        <taxon>Bacillota</taxon>
        <taxon>Clostridia</taxon>
        <taxon>Eubacteriales</taxon>
        <taxon>Eubacteriales Family XII. Incertae Sedis</taxon>
        <taxon>Fusibacter</taxon>
    </lineage>
</organism>
<name>A0ABR9ZWK7_9FIRM</name>
<dbReference type="InterPro" id="IPR027485">
    <property type="entry name" value="AMMECR1_N"/>
</dbReference>
<feature type="domain" description="AMMECR1" evidence="1">
    <location>
        <begin position="295"/>
        <end position="484"/>
    </location>
</feature>
<keyword evidence="3" id="KW-1185">Reference proteome</keyword>
<dbReference type="PANTHER" id="PTHR13016">
    <property type="entry name" value="AMMECR1 HOMOLOG"/>
    <property type="match status" value="1"/>
</dbReference>
<dbReference type="Gene3D" id="3.30.700.20">
    <property type="entry name" value="Hypothetical protein ph0010, domain 1"/>
    <property type="match status" value="1"/>
</dbReference>
<dbReference type="PROSITE" id="PS51112">
    <property type="entry name" value="AMMECR1"/>
    <property type="match status" value="1"/>
</dbReference>
<dbReference type="RefSeq" id="WP_194703069.1">
    <property type="nucleotide sequence ID" value="NZ_JADKNH010000011.1"/>
</dbReference>
<comment type="caution">
    <text evidence="2">The sequence shown here is derived from an EMBL/GenBank/DDBJ whole genome shotgun (WGS) entry which is preliminary data.</text>
</comment>
<dbReference type="Proteomes" id="UP000614200">
    <property type="component" value="Unassembled WGS sequence"/>
</dbReference>
<dbReference type="InterPro" id="IPR036071">
    <property type="entry name" value="AMMECR1_dom_sf"/>
</dbReference>
<dbReference type="PANTHER" id="PTHR13016:SF0">
    <property type="entry name" value="AMME SYNDROME CANDIDATE GENE 1 PROTEIN"/>
    <property type="match status" value="1"/>
</dbReference>
<dbReference type="SUPFAM" id="SSF53213">
    <property type="entry name" value="LigB-like"/>
    <property type="match status" value="1"/>
</dbReference>
<dbReference type="InterPro" id="IPR004183">
    <property type="entry name" value="Xdiol_dOase_suB"/>
</dbReference>
<evidence type="ECO:0000313" key="2">
    <source>
        <dbReference type="EMBL" id="MBF4694826.1"/>
    </source>
</evidence>
<accession>A0ABR9ZWK7</accession>
<dbReference type="Pfam" id="PF01871">
    <property type="entry name" value="AMMECR1"/>
    <property type="match status" value="1"/>
</dbReference>
<dbReference type="InterPro" id="IPR002733">
    <property type="entry name" value="AMMECR1_domain"/>
</dbReference>